<dbReference type="Gene3D" id="3.40.50.1000">
    <property type="entry name" value="HAD superfamily/HAD-like"/>
    <property type="match status" value="1"/>
</dbReference>
<dbReference type="RefSeq" id="WP_348944574.1">
    <property type="nucleotide sequence ID" value="NZ_CP157355.1"/>
</dbReference>
<proteinExistence type="predicted"/>
<dbReference type="NCBIfam" id="TIGR01509">
    <property type="entry name" value="HAD-SF-IA-v3"/>
    <property type="match status" value="1"/>
</dbReference>
<dbReference type="SFLD" id="SFLDG01129">
    <property type="entry name" value="C1.5:_HAD__Beta-PGM__Phosphata"/>
    <property type="match status" value="1"/>
</dbReference>
<dbReference type="KEGG" id="cmav:ABHF33_14300"/>
<dbReference type="AlphaFoldDB" id="A0AAU7F9P5"/>
<sequence length="217" mass="23025">MSIAVKGLLFDMDGTLVDSRSCIELLWRNWALRHKLDFADIQAVMHGRRGIETIQIVAPHLDAQSEVELLLAEEALMLEGIVAIAGAHELLSSLAPHQWAVVTSAPRDLALAKLAFAGLPLPQHIVGADDVKDGKPHPAPFQMGAAKLGLSADQCLAFEDASAGIRSAHAAGAAVCLVTSAGGHDDSGLAQWQVEHYAQLNVESSPDSINVSFKSNE</sequence>
<name>A0AAU7F9P5_9NEIS</name>
<dbReference type="SUPFAM" id="SSF56784">
    <property type="entry name" value="HAD-like"/>
    <property type="match status" value="1"/>
</dbReference>
<organism evidence="1">
    <name type="scientific">Chitinibacter mangrovi</name>
    <dbReference type="NCBI Taxonomy" id="3153927"/>
    <lineage>
        <taxon>Bacteria</taxon>
        <taxon>Pseudomonadati</taxon>
        <taxon>Pseudomonadota</taxon>
        <taxon>Betaproteobacteria</taxon>
        <taxon>Neisseriales</taxon>
        <taxon>Chitinibacteraceae</taxon>
        <taxon>Chitinibacter</taxon>
    </lineage>
</organism>
<dbReference type="NCBIfam" id="TIGR01549">
    <property type="entry name" value="HAD-SF-IA-v1"/>
    <property type="match status" value="1"/>
</dbReference>
<dbReference type="InterPro" id="IPR023214">
    <property type="entry name" value="HAD_sf"/>
</dbReference>
<dbReference type="Gene3D" id="1.10.150.240">
    <property type="entry name" value="Putative phosphatase, domain 2"/>
    <property type="match status" value="1"/>
</dbReference>
<dbReference type="PANTHER" id="PTHR43481">
    <property type="entry name" value="FRUCTOSE-1-PHOSPHATE PHOSPHATASE"/>
    <property type="match status" value="1"/>
</dbReference>
<dbReference type="Pfam" id="PF00702">
    <property type="entry name" value="Hydrolase"/>
    <property type="match status" value="1"/>
</dbReference>
<dbReference type="SFLD" id="SFLDS00003">
    <property type="entry name" value="Haloacid_Dehalogenase"/>
    <property type="match status" value="1"/>
</dbReference>
<protein>
    <submittedName>
        <fullName evidence="1">HAD-IA family hydrolase</fullName>
    </submittedName>
</protein>
<dbReference type="InterPro" id="IPR051806">
    <property type="entry name" value="HAD-like_SPP"/>
</dbReference>
<dbReference type="PANTHER" id="PTHR43481:SF4">
    <property type="entry name" value="GLYCEROL-1-PHOSPHATE PHOSPHOHYDROLASE 1-RELATED"/>
    <property type="match status" value="1"/>
</dbReference>
<dbReference type="InterPro" id="IPR036412">
    <property type="entry name" value="HAD-like_sf"/>
</dbReference>
<reference evidence="1" key="1">
    <citation type="submission" date="2024-05" db="EMBL/GenBank/DDBJ databases">
        <authorList>
            <person name="Yang L."/>
            <person name="Pan L."/>
        </authorList>
    </citation>
    <scope>NUCLEOTIDE SEQUENCE</scope>
    <source>
        <strain evidence="1">FCG-7</strain>
    </source>
</reference>
<dbReference type="GO" id="GO:0050308">
    <property type="term" value="F:sugar-phosphatase activity"/>
    <property type="evidence" value="ECO:0007669"/>
    <property type="project" value="TreeGrafter"/>
</dbReference>
<evidence type="ECO:0000313" key="1">
    <source>
        <dbReference type="EMBL" id="XBM00209.1"/>
    </source>
</evidence>
<dbReference type="EMBL" id="CP157355">
    <property type="protein sequence ID" value="XBM00209.1"/>
    <property type="molecule type" value="Genomic_DNA"/>
</dbReference>
<keyword evidence="1" id="KW-0378">Hydrolase</keyword>
<gene>
    <name evidence="1" type="ORF">ABHF33_14300</name>
</gene>
<accession>A0AAU7F9P5</accession>
<dbReference type="InterPro" id="IPR006439">
    <property type="entry name" value="HAD-SF_hydro_IA"/>
</dbReference>
<dbReference type="InterPro" id="IPR023198">
    <property type="entry name" value="PGP-like_dom2"/>
</dbReference>